<name>F0FA64_9BACT</name>
<dbReference type="OrthoDB" id="9787585at2"/>
<dbReference type="eggNOG" id="COG0514">
    <property type="taxonomic scope" value="Bacteria"/>
</dbReference>
<dbReference type="InterPro" id="IPR027417">
    <property type="entry name" value="P-loop_NTPase"/>
</dbReference>
<dbReference type="Pfam" id="PF13245">
    <property type="entry name" value="AAA_19"/>
    <property type="match status" value="1"/>
</dbReference>
<dbReference type="eggNOG" id="COG0210">
    <property type="taxonomic scope" value="Bacteria"/>
</dbReference>
<dbReference type="GO" id="GO:0000725">
    <property type="term" value="P:recombinational repair"/>
    <property type="evidence" value="ECO:0007669"/>
    <property type="project" value="TreeGrafter"/>
</dbReference>
<proteinExistence type="predicted"/>
<dbReference type="Proteomes" id="UP000005697">
    <property type="component" value="Unassembled WGS sequence"/>
</dbReference>
<organism evidence="2 3">
    <name type="scientific">Prevotella multiformis DSM 16608</name>
    <dbReference type="NCBI Taxonomy" id="888743"/>
    <lineage>
        <taxon>Bacteria</taxon>
        <taxon>Pseudomonadati</taxon>
        <taxon>Bacteroidota</taxon>
        <taxon>Bacteroidia</taxon>
        <taxon>Bacteroidales</taxon>
        <taxon>Prevotellaceae</taxon>
        <taxon>Prevotella</taxon>
    </lineage>
</organism>
<evidence type="ECO:0000313" key="3">
    <source>
        <dbReference type="Proteomes" id="UP000005697"/>
    </source>
</evidence>
<dbReference type="EMBL" id="AEWX01000038">
    <property type="protein sequence ID" value="EGC18957.1"/>
    <property type="molecule type" value="Genomic_DNA"/>
</dbReference>
<protein>
    <recommendedName>
        <fullName evidence="1">DNA 3'-5' helicase II</fullName>
    </recommendedName>
</protein>
<accession>F0FA64</accession>
<evidence type="ECO:0000313" key="2">
    <source>
        <dbReference type="EMBL" id="EGC18957.1"/>
    </source>
</evidence>
<dbReference type="Gene3D" id="3.40.50.300">
    <property type="entry name" value="P-loop containing nucleotide triphosphate hydrolases"/>
    <property type="match status" value="2"/>
</dbReference>
<dbReference type="PANTHER" id="PTHR11070:SF2">
    <property type="entry name" value="ATP-DEPENDENT DNA HELICASE SRS2"/>
    <property type="match status" value="1"/>
</dbReference>
<dbReference type="GO" id="GO:0005524">
    <property type="term" value="F:ATP binding"/>
    <property type="evidence" value="ECO:0007669"/>
    <property type="project" value="InterPro"/>
</dbReference>
<comment type="caution">
    <text evidence="2">The sequence shown here is derived from an EMBL/GenBank/DDBJ whole genome shotgun (WGS) entry which is preliminary data.</text>
</comment>
<dbReference type="PANTHER" id="PTHR11070">
    <property type="entry name" value="UVRD / RECB / PCRA DNA HELICASE FAMILY MEMBER"/>
    <property type="match status" value="1"/>
</dbReference>
<dbReference type="InterPro" id="IPR000212">
    <property type="entry name" value="DNA_helicase_UvrD/REP"/>
</dbReference>
<keyword evidence="3" id="KW-1185">Reference proteome</keyword>
<reference evidence="2 3" key="1">
    <citation type="submission" date="2011-01" db="EMBL/GenBank/DDBJ databases">
        <authorList>
            <person name="Muzny D."/>
            <person name="Qin X."/>
            <person name="Deng J."/>
            <person name="Jiang H."/>
            <person name="Liu Y."/>
            <person name="Qu J."/>
            <person name="Song X.-Z."/>
            <person name="Zhang L."/>
            <person name="Thornton R."/>
            <person name="Coyle M."/>
            <person name="Francisco L."/>
            <person name="Jackson L."/>
            <person name="Javaid M."/>
            <person name="Korchina V."/>
            <person name="Kovar C."/>
            <person name="Mata R."/>
            <person name="Mathew T."/>
            <person name="Ngo R."/>
            <person name="Nguyen L."/>
            <person name="Nguyen N."/>
            <person name="Okwuonu G."/>
            <person name="Ongeri F."/>
            <person name="Pham C."/>
            <person name="Simmons D."/>
            <person name="Wilczek-Boney K."/>
            <person name="Hale W."/>
            <person name="Jakkamsetti A."/>
            <person name="Pham P."/>
            <person name="Ruth R."/>
            <person name="San Lucas F."/>
            <person name="Warren J."/>
            <person name="Zhang J."/>
            <person name="Zhao Z."/>
            <person name="Zhou C."/>
            <person name="Zhu D."/>
            <person name="Lee S."/>
            <person name="Bess C."/>
            <person name="Blankenburg K."/>
            <person name="Forbes L."/>
            <person name="Fu Q."/>
            <person name="Gubbala S."/>
            <person name="Hirani K."/>
            <person name="Jayaseelan J.C."/>
            <person name="Lara F."/>
            <person name="Munidasa M."/>
            <person name="Palculict T."/>
            <person name="Patil S."/>
            <person name="Pu L.-L."/>
            <person name="Saada N."/>
            <person name="Tang L."/>
            <person name="Weissenberger G."/>
            <person name="Zhu Y."/>
            <person name="Hemphill L."/>
            <person name="Shang Y."/>
            <person name="Youmans B."/>
            <person name="Ayvaz T."/>
            <person name="Ross M."/>
            <person name="Santibanez J."/>
            <person name="Aqrawi P."/>
            <person name="Gross S."/>
            <person name="Joshi V."/>
            <person name="Fowler G."/>
            <person name="Nazareth L."/>
            <person name="Reid J."/>
            <person name="Worley K."/>
            <person name="Petrosino J."/>
            <person name="Highlander S."/>
            <person name="Gibbs R."/>
        </authorList>
    </citation>
    <scope>NUCLEOTIDE SEQUENCE [LARGE SCALE GENOMIC DNA]</scope>
    <source>
        <strain evidence="2 3">DSM 16608</strain>
    </source>
</reference>
<dbReference type="GO" id="GO:0003677">
    <property type="term" value="F:DNA binding"/>
    <property type="evidence" value="ECO:0007669"/>
    <property type="project" value="InterPro"/>
</dbReference>
<dbReference type="AlphaFoldDB" id="F0FA64"/>
<evidence type="ECO:0000256" key="1">
    <source>
        <dbReference type="ARBA" id="ARBA00034923"/>
    </source>
</evidence>
<dbReference type="HOGENOM" id="CLU_326213_0_0_10"/>
<sequence length="874" mass="100598">MKQSPWQIIKSTGTSLIPKYSMMEVNKIVEECYSRLPYKWKSRPWGLTDHGRKVLQTETELDGYLAAYGEMHIVKRRVALQNFPCRNANDEIRSHNFEIFDWGCGQGIATLTLLEFLRERNLLGRLNGITLIEPSNMALERAKKWVAQNAGPGVKVKAVEKLIPADIEGHMDEVDCTSAVSINLFSNILDIRSISLQWLAHKTASLANVNYMICIGPKFSKNTRIQDFCGYFNPSSYFSCIDSYCYGYTQKTNHPYGCETRCFVHHRKEQLNDGYVEIASDTRQSDDYEYSVECLRGIVEDKALYFFNKVKSECAALFNVFVRPSIGVDTTDVLMTSASRGIVLVNICHDISILEDDFKYVENIKSYIFNTHLKTIKVDSIINKSVYGCVKTALYFPNASKKEVADKIEDIKKDTQSAGRGYEFLIKLFPSDNFSDVFEKTHAYGLRHDYIEELVGIIVGHWHPYTEGDTNFRLTDRQKSIVRSDNNRLRVKGVAGCGKTQTVANRAVEKHLQTGDKVLILTFNISLIQYVRMRINQVPADFSTSKFEIANYHQFFISMANRYSGRMFNLSDFDDPNYFASCAEKIKRYKTIIIDEVQDFKTEWLASIITYFLAPDGTVSVFGDGEQNIYGRQMEAETKMPSIPTFLGRWNEMSERLSMRIINTEIASLSHKFMRAFVDSNIPPINIQKELFFETYWLKYWNVSADTNASQLCQYIRWILQEYKLNTRDVVVMAESINILRDIEKLYMTTGKRCMTNFESAEEYGNLIHAQADPNHFQKDLTEIRRAAKTHFTTDADDMKLSTIHSFKGWESESVILILQPEMSGNVRPNGYYIQERDNTPALIYTALTRAKCNLFILNLGNTKYHSFFQTNIR</sequence>
<dbReference type="SUPFAM" id="SSF52540">
    <property type="entry name" value="P-loop containing nucleoside triphosphate hydrolases"/>
    <property type="match status" value="1"/>
</dbReference>
<dbReference type="GO" id="GO:0043138">
    <property type="term" value="F:3'-5' DNA helicase activity"/>
    <property type="evidence" value="ECO:0007669"/>
    <property type="project" value="TreeGrafter"/>
</dbReference>
<gene>
    <name evidence="2" type="ORF">HMPREF9141_2481</name>
</gene>